<accession>A0A2M9V764</accession>
<comment type="caution">
    <text evidence="1">The sequence shown here is derived from an EMBL/GenBank/DDBJ whole genome shotgun (WGS) entry which is preliminary data.</text>
</comment>
<dbReference type="Proteomes" id="UP000231846">
    <property type="component" value="Unassembled WGS sequence"/>
</dbReference>
<evidence type="ECO:0000313" key="1">
    <source>
        <dbReference type="EMBL" id="PJY74521.1"/>
    </source>
</evidence>
<dbReference type="EMBL" id="PDCW01000014">
    <property type="protein sequence ID" value="PJY74521.1"/>
    <property type="molecule type" value="Genomic_DNA"/>
</dbReference>
<gene>
    <name evidence="1" type="ORF">CQW34_02333</name>
</gene>
<sequence length="82" mass="8869">MNTEIGVVSDHTITDGMKHIIKFITLGHQPVLYQQAGLGMDATAGFTTVYTIQPHLSGTPVKPISNYTTRCTAYGISPCMAR</sequence>
<evidence type="ECO:0000313" key="2">
    <source>
        <dbReference type="Proteomes" id="UP000231846"/>
    </source>
</evidence>
<organism evidence="1 2">
    <name type="scientific">Bacteroides fragilis</name>
    <dbReference type="NCBI Taxonomy" id="817"/>
    <lineage>
        <taxon>Bacteria</taxon>
        <taxon>Pseudomonadati</taxon>
        <taxon>Bacteroidota</taxon>
        <taxon>Bacteroidia</taxon>
        <taxon>Bacteroidales</taxon>
        <taxon>Bacteroidaceae</taxon>
        <taxon>Bacteroides</taxon>
    </lineage>
</organism>
<name>A0A2M9V764_BACFG</name>
<protein>
    <submittedName>
        <fullName evidence="1">Uncharacterized protein</fullName>
    </submittedName>
</protein>
<reference evidence="1 2" key="1">
    <citation type="journal article" date="2017" name="MBio">
        <title>Gut Symbiont Bacteroides fragilis Secretes a Eukaryotic-Like Ubiquitin Protein That Mediates Intraspecies Antagonism.</title>
        <authorList>
            <person name="Chatzidaki-Livanis M."/>
            <person name="Coyne M.J."/>
            <person name="Roelofs K.G."/>
            <person name="Gentyala R.R."/>
            <person name="Caldwell J.M."/>
            <person name="Comstock L.E."/>
        </authorList>
    </citation>
    <scope>NUCLEOTIDE SEQUENCE [LARGE SCALE GENOMIC DNA]</scope>
    <source>
        <strain evidence="1 2">12905</strain>
    </source>
</reference>
<proteinExistence type="predicted"/>
<dbReference type="AlphaFoldDB" id="A0A2M9V764"/>